<organism evidence="5 6">
    <name type="scientific">Aequoribacter fuscus</name>
    <dbReference type="NCBI Taxonomy" id="2518989"/>
    <lineage>
        <taxon>Bacteria</taxon>
        <taxon>Pseudomonadati</taxon>
        <taxon>Pseudomonadota</taxon>
        <taxon>Gammaproteobacteria</taxon>
        <taxon>Cellvibrionales</taxon>
        <taxon>Halieaceae</taxon>
        <taxon>Aequoribacter</taxon>
    </lineage>
</organism>
<sequence length="248" mass="27560">MVKYIAAVLLLVFAFPTAAMDPFEDDDNPDPFEDVNRMVFVFNDTLDQWVLRPAAQGYRKVTPDVAERGIGNFFANLGEFNSAVNSLLQGKLDAFLASGGRFAINSTLGIAGLFDVATPMGMESRETDLGETLAIWGVPRGPYLMVPFFGPRTLRSGIGSVGDVYLSPEAYIDSTHGRNGLYGLRVVDERAELLDADALLSGDRYIFLRDAYLQRRSARIESETKDPEDVFSEFDDDWLDDDFEDDPL</sequence>
<comment type="caution">
    <text evidence="5">The sequence shown here is derived from an EMBL/GenBank/DDBJ whole genome shotgun (WGS) entry which is preliminary data.</text>
</comment>
<accession>F3L3D0</accession>
<feature type="signal peptide" evidence="4">
    <location>
        <begin position="1"/>
        <end position="19"/>
    </location>
</feature>
<dbReference type="RefSeq" id="WP_009576297.1">
    <property type="nucleotide sequence ID" value="NZ_AEIG01000062.1"/>
</dbReference>
<feature type="chain" id="PRO_5003297244" evidence="4">
    <location>
        <begin position="20"/>
        <end position="248"/>
    </location>
</feature>
<dbReference type="GO" id="GO:0016020">
    <property type="term" value="C:membrane"/>
    <property type="evidence" value="ECO:0007669"/>
    <property type="project" value="InterPro"/>
</dbReference>
<dbReference type="EMBL" id="AEIG01000062">
    <property type="protein sequence ID" value="EGG29202.1"/>
    <property type="molecule type" value="Genomic_DNA"/>
</dbReference>
<dbReference type="Pfam" id="PF04333">
    <property type="entry name" value="MlaA"/>
    <property type="match status" value="1"/>
</dbReference>
<evidence type="ECO:0000256" key="3">
    <source>
        <dbReference type="SAM" id="MobiDB-lite"/>
    </source>
</evidence>
<keyword evidence="5" id="KW-0449">Lipoprotein</keyword>
<dbReference type="PRINTS" id="PR01805">
    <property type="entry name" value="VACJLIPOPROT"/>
</dbReference>
<evidence type="ECO:0000313" key="6">
    <source>
        <dbReference type="Proteomes" id="UP000005615"/>
    </source>
</evidence>
<evidence type="ECO:0000256" key="1">
    <source>
        <dbReference type="ARBA" id="ARBA00010634"/>
    </source>
</evidence>
<keyword evidence="2 4" id="KW-0732">Signal</keyword>
<feature type="region of interest" description="Disordered" evidence="3">
    <location>
        <begin position="222"/>
        <end position="248"/>
    </location>
</feature>
<dbReference type="GO" id="GO:0120010">
    <property type="term" value="P:intermembrane phospholipid transfer"/>
    <property type="evidence" value="ECO:0007669"/>
    <property type="project" value="TreeGrafter"/>
</dbReference>
<dbReference type="Proteomes" id="UP000005615">
    <property type="component" value="Unassembled WGS sequence"/>
</dbReference>
<proteinExistence type="inferred from homology"/>
<dbReference type="AlphaFoldDB" id="F3L3D0"/>
<name>F3L3D0_9GAMM</name>
<dbReference type="PANTHER" id="PTHR30035:SF3">
    <property type="entry name" value="INTERMEMBRANE PHOSPHOLIPID TRANSPORT SYSTEM LIPOPROTEIN MLAA"/>
    <property type="match status" value="1"/>
</dbReference>
<keyword evidence="6" id="KW-1185">Reference proteome</keyword>
<dbReference type="InterPro" id="IPR007428">
    <property type="entry name" value="MlaA"/>
</dbReference>
<evidence type="ECO:0000256" key="2">
    <source>
        <dbReference type="ARBA" id="ARBA00022729"/>
    </source>
</evidence>
<dbReference type="eggNOG" id="COG2853">
    <property type="taxonomic scope" value="Bacteria"/>
</dbReference>
<protein>
    <submittedName>
        <fullName evidence="5">VacJ-like lipoprotein</fullName>
    </submittedName>
</protein>
<gene>
    <name evidence="5" type="ORF">IMCC3088_2122</name>
</gene>
<evidence type="ECO:0000313" key="5">
    <source>
        <dbReference type="EMBL" id="EGG29202.1"/>
    </source>
</evidence>
<reference evidence="5 6" key="1">
    <citation type="journal article" date="2011" name="J. Bacteriol.">
        <title>Genome sequence of strain IMCC3088, a proteorhodopsin-containing marine bacterium belonging to the OM60/NOR5 clade.</title>
        <authorList>
            <person name="Jang Y."/>
            <person name="Oh H.M."/>
            <person name="Kang I."/>
            <person name="Lee K."/>
            <person name="Yang S.J."/>
            <person name="Cho J.C."/>
        </authorList>
    </citation>
    <scope>NUCLEOTIDE SEQUENCE [LARGE SCALE GENOMIC DNA]</scope>
    <source>
        <strain evidence="5 6">IMCC3088</strain>
    </source>
</reference>
<dbReference type="STRING" id="2518989.IMCC3088_2122"/>
<evidence type="ECO:0000256" key="4">
    <source>
        <dbReference type="SAM" id="SignalP"/>
    </source>
</evidence>
<feature type="compositionally biased region" description="Acidic residues" evidence="3">
    <location>
        <begin position="229"/>
        <end position="248"/>
    </location>
</feature>
<comment type="similarity">
    <text evidence="1">Belongs to the MlaA family.</text>
</comment>
<dbReference type="PANTHER" id="PTHR30035">
    <property type="entry name" value="LIPOPROTEIN VACJ-RELATED"/>
    <property type="match status" value="1"/>
</dbReference>